<sequence length="175" mass="20354">MRTAPHGIVSPKGNTKIISIMRNPKDIAISYYHFATRLNFNKNDWETFAGDFLNGRWQYGDLYHHVLGWWQMRDDPHFLFLKYEDMKKDNKGAVEKVAAFLEADLEEDQVASITEACTFRNMKAVYDKTTDIRCVITRKGVVGDWKSMFTDEQNVAFDAKYKEKLDGTGLDFDFD</sequence>
<dbReference type="Proteomes" id="UP000001554">
    <property type="component" value="Chromosome 6"/>
</dbReference>
<evidence type="ECO:0000256" key="2">
    <source>
        <dbReference type="ARBA" id="ARBA00022679"/>
    </source>
</evidence>
<gene>
    <name evidence="6" type="primary">LOC118418158</name>
</gene>
<dbReference type="PANTHER" id="PTHR11783">
    <property type="entry name" value="SULFOTRANSFERASE SULT"/>
    <property type="match status" value="1"/>
</dbReference>
<protein>
    <recommendedName>
        <fullName evidence="3">Sulfotransferase</fullName>
        <ecNumber evidence="3">2.8.2.-</ecNumber>
    </recommendedName>
</protein>
<dbReference type="InterPro" id="IPR000863">
    <property type="entry name" value="Sulfotransferase_dom"/>
</dbReference>
<dbReference type="InterPro" id="IPR027417">
    <property type="entry name" value="P-loop_NTPase"/>
</dbReference>
<dbReference type="KEGG" id="bfo:118418158"/>
<organism evidence="5 6">
    <name type="scientific">Branchiostoma floridae</name>
    <name type="common">Florida lancelet</name>
    <name type="synonym">Amphioxus</name>
    <dbReference type="NCBI Taxonomy" id="7739"/>
    <lineage>
        <taxon>Eukaryota</taxon>
        <taxon>Metazoa</taxon>
        <taxon>Chordata</taxon>
        <taxon>Cephalochordata</taxon>
        <taxon>Leptocardii</taxon>
        <taxon>Amphioxiformes</taxon>
        <taxon>Branchiostomatidae</taxon>
        <taxon>Branchiostoma</taxon>
    </lineage>
</organism>
<dbReference type="AlphaFoldDB" id="A0A9J7LCI2"/>
<evidence type="ECO:0000313" key="6">
    <source>
        <dbReference type="RefSeq" id="XP_035679887.1"/>
    </source>
</evidence>
<feature type="domain" description="Sulfotransferase" evidence="4">
    <location>
        <begin position="13"/>
        <end position="169"/>
    </location>
</feature>
<evidence type="ECO:0000259" key="4">
    <source>
        <dbReference type="Pfam" id="PF00685"/>
    </source>
</evidence>
<dbReference type="Gene3D" id="3.40.50.300">
    <property type="entry name" value="P-loop containing nucleotide triphosphate hydrolases"/>
    <property type="match status" value="1"/>
</dbReference>
<evidence type="ECO:0000313" key="5">
    <source>
        <dbReference type="Proteomes" id="UP000001554"/>
    </source>
</evidence>
<accession>A0A9J7LCI2</accession>
<dbReference type="RefSeq" id="XP_035679887.1">
    <property type="nucleotide sequence ID" value="XM_035823994.1"/>
</dbReference>
<evidence type="ECO:0000256" key="1">
    <source>
        <dbReference type="ARBA" id="ARBA00005771"/>
    </source>
</evidence>
<dbReference type="EC" id="2.8.2.-" evidence="3"/>
<evidence type="ECO:0000256" key="3">
    <source>
        <dbReference type="RuleBase" id="RU361155"/>
    </source>
</evidence>
<keyword evidence="2 3" id="KW-0808">Transferase</keyword>
<dbReference type="GO" id="GO:0008146">
    <property type="term" value="F:sulfotransferase activity"/>
    <property type="evidence" value="ECO:0007669"/>
    <property type="project" value="InterPro"/>
</dbReference>
<dbReference type="Pfam" id="PF00685">
    <property type="entry name" value="Sulfotransfer_1"/>
    <property type="match status" value="1"/>
</dbReference>
<dbReference type="SUPFAM" id="SSF52540">
    <property type="entry name" value="P-loop containing nucleoside triphosphate hydrolases"/>
    <property type="match status" value="1"/>
</dbReference>
<dbReference type="OrthoDB" id="205623at2759"/>
<keyword evidence="5" id="KW-1185">Reference proteome</keyword>
<reference evidence="6" key="2">
    <citation type="submission" date="2025-08" db="UniProtKB">
        <authorList>
            <consortium name="RefSeq"/>
        </authorList>
    </citation>
    <scope>IDENTIFICATION</scope>
    <source>
        <strain evidence="6">S238N-H82</strain>
        <tissue evidence="6">Testes</tissue>
    </source>
</reference>
<proteinExistence type="inferred from homology"/>
<comment type="similarity">
    <text evidence="1 3">Belongs to the sulfotransferase 1 family.</text>
</comment>
<reference evidence="5" key="1">
    <citation type="journal article" date="2020" name="Nat. Ecol. Evol.">
        <title>Deeply conserved synteny resolves early events in vertebrate evolution.</title>
        <authorList>
            <person name="Simakov O."/>
            <person name="Marletaz F."/>
            <person name="Yue J.X."/>
            <person name="O'Connell B."/>
            <person name="Jenkins J."/>
            <person name="Brandt A."/>
            <person name="Calef R."/>
            <person name="Tung C.H."/>
            <person name="Huang T.K."/>
            <person name="Schmutz J."/>
            <person name="Satoh N."/>
            <person name="Yu J.K."/>
            <person name="Putnam N.H."/>
            <person name="Green R.E."/>
            <person name="Rokhsar D.S."/>
        </authorList>
    </citation>
    <scope>NUCLEOTIDE SEQUENCE [LARGE SCALE GENOMIC DNA]</scope>
    <source>
        <strain evidence="5">S238N-H82</strain>
    </source>
</reference>
<name>A0A9J7LCI2_BRAFL</name>
<dbReference type="GeneID" id="118418158"/>
<dbReference type="OMA" id="ITEACTF"/>